<gene>
    <name evidence="1" type="ORF">MA16_Dca009095</name>
</gene>
<name>A0A2I0VRI6_9ASPA</name>
<sequence length="119" mass="13461">MSVIESEQRANENEFDSLPHWLENISKTSTLLLWLPVNVSHLKKAATFKLAKKSRSKELVSKNEKIKHLLESEDITNSPPPLLPQSSQKVAALKAELMAIDCTADFLHLADKIRRLCLE</sequence>
<dbReference type="AlphaFoldDB" id="A0A2I0VRI6"/>
<organism evidence="1 2">
    <name type="scientific">Dendrobium catenatum</name>
    <dbReference type="NCBI Taxonomy" id="906689"/>
    <lineage>
        <taxon>Eukaryota</taxon>
        <taxon>Viridiplantae</taxon>
        <taxon>Streptophyta</taxon>
        <taxon>Embryophyta</taxon>
        <taxon>Tracheophyta</taxon>
        <taxon>Spermatophyta</taxon>
        <taxon>Magnoliopsida</taxon>
        <taxon>Liliopsida</taxon>
        <taxon>Asparagales</taxon>
        <taxon>Orchidaceae</taxon>
        <taxon>Epidendroideae</taxon>
        <taxon>Malaxideae</taxon>
        <taxon>Dendrobiinae</taxon>
        <taxon>Dendrobium</taxon>
    </lineage>
</organism>
<accession>A0A2I0VRI6</accession>
<evidence type="ECO:0000313" key="2">
    <source>
        <dbReference type="Proteomes" id="UP000233837"/>
    </source>
</evidence>
<protein>
    <submittedName>
        <fullName evidence="1">Uncharacterized protein</fullName>
    </submittedName>
</protein>
<dbReference type="Proteomes" id="UP000233837">
    <property type="component" value="Unassembled WGS sequence"/>
</dbReference>
<reference evidence="1 2" key="2">
    <citation type="journal article" date="2017" name="Nature">
        <title>The Apostasia genome and the evolution of orchids.</title>
        <authorList>
            <person name="Zhang G.Q."/>
            <person name="Liu K.W."/>
            <person name="Li Z."/>
            <person name="Lohaus R."/>
            <person name="Hsiao Y.Y."/>
            <person name="Niu S.C."/>
            <person name="Wang J.Y."/>
            <person name="Lin Y.C."/>
            <person name="Xu Q."/>
            <person name="Chen L.J."/>
            <person name="Yoshida K."/>
            <person name="Fujiwara S."/>
            <person name="Wang Z.W."/>
            <person name="Zhang Y.Q."/>
            <person name="Mitsuda N."/>
            <person name="Wang M."/>
            <person name="Liu G.H."/>
            <person name="Pecoraro L."/>
            <person name="Huang H.X."/>
            <person name="Xiao X.J."/>
            <person name="Lin M."/>
            <person name="Wu X.Y."/>
            <person name="Wu W.L."/>
            <person name="Chen Y.Y."/>
            <person name="Chang S.B."/>
            <person name="Sakamoto S."/>
            <person name="Ohme-Takagi M."/>
            <person name="Yagi M."/>
            <person name="Zeng S.J."/>
            <person name="Shen C.Y."/>
            <person name="Yeh C.M."/>
            <person name="Luo Y.B."/>
            <person name="Tsai W.C."/>
            <person name="Van de Peer Y."/>
            <person name="Liu Z.J."/>
        </authorList>
    </citation>
    <scope>NUCLEOTIDE SEQUENCE [LARGE SCALE GENOMIC DNA]</scope>
    <source>
        <tissue evidence="1">The whole plant</tissue>
    </source>
</reference>
<reference evidence="1 2" key="1">
    <citation type="journal article" date="2016" name="Sci. Rep.">
        <title>The Dendrobium catenatum Lindl. genome sequence provides insights into polysaccharide synthase, floral development and adaptive evolution.</title>
        <authorList>
            <person name="Zhang G.Q."/>
            <person name="Xu Q."/>
            <person name="Bian C."/>
            <person name="Tsai W.C."/>
            <person name="Yeh C.M."/>
            <person name="Liu K.W."/>
            <person name="Yoshida K."/>
            <person name="Zhang L.S."/>
            <person name="Chang S.B."/>
            <person name="Chen F."/>
            <person name="Shi Y."/>
            <person name="Su Y.Y."/>
            <person name="Zhang Y.Q."/>
            <person name="Chen L.J."/>
            <person name="Yin Y."/>
            <person name="Lin M."/>
            <person name="Huang H."/>
            <person name="Deng H."/>
            <person name="Wang Z.W."/>
            <person name="Zhu S.L."/>
            <person name="Zhao X."/>
            <person name="Deng C."/>
            <person name="Niu S.C."/>
            <person name="Huang J."/>
            <person name="Wang M."/>
            <person name="Liu G.H."/>
            <person name="Yang H.J."/>
            <person name="Xiao X.J."/>
            <person name="Hsiao Y.Y."/>
            <person name="Wu W.L."/>
            <person name="Chen Y.Y."/>
            <person name="Mitsuda N."/>
            <person name="Ohme-Takagi M."/>
            <person name="Luo Y.B."/>
            <person name="Van de Peer Y."/>
            <person name="Liu Z.J."/>
        </authorList>
    </citation>
    <scope>NUCLEOTIDE SEQUENCE [LARGE SCALE GENOMIC DNA]</scope>
    <source>
        <tissue evidence="1">The whole plant</tissue>
    </source>
</reference>
<keyword evidence="2" id="KW-1185">Reference proteome</keyword>
<proteinExistence type="predicted"/>
<dbReference type="EMBL" id="KZ503303">
    <property type="protein sequence ID" value="PKU66020.1"/>
    <property type="molecule type" value="Genomic_DNA"/>
</dbReference>
<evidence type="ECO:0000313" key="1">
    <source>
        <dbReference type="EMBL" id="PKU66020.1"/>
    </source>
</evidence>